<dbReference type="InterPro" id="IPR029058">
    <property type="entry name" value="AB_hydrolase_fold"/>
</dbReference>
<dbReference type="Gene3D" id="3.40.50.1820">
    <property type="entry name" value="alpha/beta hydrolase"/>
    <property type="match status" value="1"/>
</dbReference>
<evidence type="ECO:0000259" key="3">
    <source>
        <dbReference type="Pfam" id="PF00326"/>
    </source>
</evidence>
<dbReference type="InterPro" id="IPR001375">
    <property type="entry name" value="Peptidase_S9_cat"/>
</dbReference>
<evidence type="ECO:0000256" key="2">
    <source>
        <dbReference type="SAM" id="MobiDB-lite"/>
    </source>
</evidence>
<dbReference type="PANTHER" id="PTHR42776:SF28">
    <property type="entry name" value="GLUTAMYL ENDOPEPTIDASE, CHLOROPLASTIC-RELATED"/>
    <property type="match status" value="1"/>
</dbReference>
<sequence length="499" mass="53375">MSAEWERRDEAPSGSAWAAVRTPALPSIAEHNPASVRWRDLVIDPDLVGPAPGRARPTSITVSAGGDEWRLPLEDVLPTGLAWHPRRPLVAGLAVRERRAYVWVADYRARTCTLLRHLRAAVSFTGYGHPPVAWCGDDRLALLVPEPGGTAEAGPSEGRPAVFEAAGPGVVSFEPPPDELERLAGARLAVVDLAAGIHAAAPLTPRLLVRSLLPAPEGSAVIVSHGRWVGDDGGLDWADVLIDLDAPGRPRPAPRVDGPVPPPSPRPDEPETEAAPAVSIPTGFGTAALTLPPARPGPLLLWIRAYPPGEDVPCPAPVDLDAAGHPTATLDLPLHWPADAALDMLHAQIVGTVEQACKHWDGPVVVGGHSFGATLALYALAHIPGLVAAIAHSGCYNRTLTPTGFHYEKRPYWSVPGIYQAFSALHFADRLDRPVLLVHGAEDANPATPPEQSVELYRAIVAAGGRARLVLLPHEGHQYRYRETHQAVAEEHRAWMARW</sequence>
<evidence type="ECO:0000313" key="4">
    <source>
        <dbReference type="EMBL" id="GLW62548.1"/>
    </source>
</evidence>
<comment type="caution">
    <text evidence="4">The sequence shown here is derived from an EMBL/GenBank/DDBJ whole genome shotgun (WGS) entry which is preliminary data.</text>
</comment>
<feature type="compositionally biased region" description="Pro residues" evidence="2">
    <location>
        <begin position="249"/>
        <end position="265"/>
    </location>
</feature>
<proteinExistence type="predicted"/>
<keyword evidence="1" id="KW-0378">Hydrolase</keyword>
<accession>A0A9W6PT32</accession>
<feature type="domain" description="Peptidase S9 prolyl oligopeptidase catalytic" evidence="3">
    <location>
        <begin position="364"/>
        <end position="499"/>
    </location>
</feature>
<dbReference type="GO" id="GO:0004252">
    <property type="term" value="F:serine-type endopeptidase activity"/>
    <property type="evidence" value="ECO:0007669"/>
    <property type="project" value="TreeGrafter"/>
</dbReference>
<dbReference type="Pfam" id="PF00326">
    <property type="entry name" value="Peptidase_S9"/>
    <property type="match status" value="1"/>
</dbReference>
<evidence type="ECO:0000256" key="1">
    <source>
        <dbReference type="ARBA" id="ARBA00022801"/>
    </source>
</evidence>
<dbReference type="GO" id="GO:0006508">
    <property type="term" value="P:proteolysis"/>
    <property type="evidence" value="ECO:0007669"/>
    <property type="project" value="InterPro"/>
</dbReference>
<dbReference type="PANTHER" id="PTHR42776">
    <property type="entry name" value="SERINE PEPTIDASE S9 FAMILY MEMBER"/>
    <property type="match status" value="1"/>
</dbReference>
<dbReference type="Proteomes" id="UP001165124">
    <property type="component" value="Unassembled WGS sequence"/>
</dbReference>
<keyword evidence="5" id="KW-1185">Reference proteome</keyword>
<dbReference type="EMBL" id="BSRZ01000001">
    <property type="protein sequence ID" value="GLW62548.1"/>
    <property type="molecule type" value="Genomic_DNA"/>
</dbReference>
<organism evidence="4 5">
    <name type="scientific">Actinomadura rubrobrunea</name>
    <dbReference type="NCBI Taxonomy" id="115335"/>
    <lineage>
        <taxon>Bacteria</taxon>
        <taxon>Bacillati</taxon>
        <taxon>Actinomycetota</taxon>
        <taxon>Actinomycetes</taxon>
        <taxon>Streptosporangiales</taxon>
        <taxon>Thermomonosporaceae</taxon>
        <taxon>Actinomadura</taxon>
    </lineage>
</organism>
<evidence type="ECO:0000313" key="5">
    <source>
        <dbReference type="Proteomes" id="UP001165124"/>
    </source>
</evidence>
<name>A0A9W6PT32_9ACTN</name>
<feature type="region of interest" description="Disordered" evidence="2">
    <location>
        <begin position="246"/>
        <end position="276"/>
    </location>
</feature>
<dbReference type="RefSeq" id="WP_067916425.1">
    <property type="nucleotide sequence ID" value="NZ_BSRZ01000001.1"/>
</dbReference>
<reference evidence="4" key="1">
    <citation type="submission" date="2023-02" db="EMBL/GenBank/DDBJ databases">
        <title>Actinomadura rubrobrunea NBRC 14622.</title>
        <authorList>
            <person name="Ichikawa N."/>
            <person name="Sato H."/>
            <person name="Tonouchi N."/>
        </authorList>
    </citation>
    <scope>NUCLEOTIDE SEQUENCE</scope>
    <source>
        <strain evidence="4">NBRC 14622</strain>
    </source>
</reference>
<dbReference type="AlphaFoldDB" id="A0A9W6PT32"/>
<gene>
    <name evidence="4" type="ORF">Arub01_07920</name>
</gene>
<dbReference type="SUPFAM" id="SSF53474">
    <property type="entry name" value="alpha/beta-Hydrolases"/>
    <property type="match status" value="1"/>
</dbReference>
<protein>
    <recommendedName>
        <fullName evidence="3">Peptidase S9 prolyl oligopeptidase catalytic domain-containing protein</fullName>
    </recommendedName>
</protein>